<dbReference type="RefSeq" id="WP_211535258.1">
    <property type="nucleotide sequence ID" value="NZ_JAGSSV010000002.1"/>
</dbReference>
<feature type="chain" id="PRO_5045992947" evidence="2">
    <location>
        <begin position="26"/>
        <end position="611"/>
    </location>
</feature>
<keyword evidence="2" id="KW-0732">Signal</keyword>
<dbReference type="EMBL" id="JAGSSV010000002">
    <property type="protein sequence ID" value="MBR7887908.1"/>
    <property type="molecule type" value="Genomic_DNA"/>
</dbReference>
<evidence type="ECO:0000259" key="3">
    <source>
        <dbReference type="PROSITE" id="PS50234"/>
    </source>
</evidence>
<dbReference type="Pfam" id="PF00092">
    <property type="entry name" value="VWA"/>
    <property type="match status" value="1"/>
</dbReference>
<keyword evidence="1" id="KW-0472">Membrane</keyword>
<dbReference type="InterPro" id="IPR002035">
    <property type="entry name" value="VWF_A"/>
</dbReference>
<evidence type="ECO:0000256" key="2">
    <source>
        <dbReference type="SAM" id="SignalP"/>
    </source>
</evidence>
<dbReference type="SUPFAM" id="SSF53300">
    <property type="entry name" value="vWA-like"/>
    <property type="match status" value="1"/>
</dbReference>
<organism evidence="4 5">
    <name type="scientific">Marinomonas vulgaris</name>
    <dbReference type="NCBI Taxonomy" id="2823372"/>
    <lineage>
        <taxon>Bacteria</taxon>
        <taxon>Pseudomonadati</taxon>
        <taxon>Pseudomonadota</taxon>
        <taxon>Gammaproteobacteria</taxon>
        <taxon>Oceanospirillales</taxon>
        <taxon>Oceanospirillaceae</taxon>
        <taxon>Marinomonas</taxon>
    </lineage>
</organism>
<reference evidence="4 5" key="1">
    <citation type="submission" date="2021-04" db="EMBL/GenBank/DDBJ databases">
        <authorList>
            <person name="Sun C."/>
        </authorList>
    </citation>
    <scope>NUCLEOTIDE SEQUENCE [LARGE SCALE GENOMIC DNA]</scope>
    <source>
        <strain evidence="4 5">A79</strain>
    </source>
</reference>
<dbReference type="CDD" id="cd00198">
    <property type="entry name" value="vWFA"/>
    <property type="match status" value="1"/>
</dbReference>
<sequence length="611" mass="67263">MKWLKIKAILLTTALLSLWTSFAVADTQFRIIVDASGSMQTSDPDRLTSEALRLLSELSPDETSSLGVWLFGEEPRVLLPESLVNDDSRATLARYVSHYVTQDVKTDLEAILRLLLDTPDSEDLSLNIDRHWILVTDGFVDISLDDAVNKASRDRILSELVGELNDLNVHLHTVSMTGYTDKALLNAISLQTNASHTEVAVPDDLLDTFDCIFSQALVSNELPLDGNRFYVDESIERLSLLTFHEPGVTPELLHPDGSSLLLSNREAVSVKESAHYTIIELLKPEVGDWQVNQADMNRTRVRIVSPLTIQATPLPTVVFQNEPIATQVSLLRGSQPLNATQTLMRLNGDLKETLYTQSMTQNAEQFEQTLSGIESPGHYELRTEINGAGVFRQISQVITVSPAIELTGSLSGGNLVSFSATPTIDQLDLLRSELTLELSYSNGTTNTETMSLLNQGYWEKIIPVVADDNVTVQGHFRGVTSRGTTFDYLTPTWRFARVGDAAPSVGLVQAITQVAAVLPDMAGNKNLAPMQIAPTFTLVNSDDIEDSEMSQGEPKVAPKVEKVIASARDLSSTNASLYLAISGVVLIIFIAVWWYRRQKHQSLNQDGLDNV</sequence>
<gene>
    <name evidence="4" type="ORF">J9B83_03055</name>
</gene>
<keyword evidence="1" id="KW-1133">Transmembrane helix</keyword>
<protein>
    <submittedName>
        <fullName evidence="4">VWA domain-containing protein</fullName>
    </submittedName>
</protein>
<feature type="signal peptide" evidence="2">
    <location>
        <begin position="1"/>
        <end position="25"/>
    </location>
</feature>
<comment type="caution">
    <text evidence="4">The sequence shown here is derived from an EMBL/GenBank/DDBJ whole genome shotgun (WGS) entry which is preliminary data.</text>
</comment>
<feature type="domain" description="VWFA" evidence="3">
    <location>
        <begin position="28"/>
        <end position="222"/>
    </location>
</feature>
<dbReference type="Proteomes" id="UP000679722">
    <property type="component" value="Unassembled WGS sequence"/>
</dbReference>
<evidence type="ECO:0000313" key="5">
    <source>
        <dbReference type="Proteomes" id="UP000679722"/>
    </source>
</evidence>
<reference evidence="5" key="2">
    <citation type="submission" date="2023-07" db="EMBL/GenBank/DDBJ databases">
        <title>Marinomonas vulgaris A79, complete genome.</title>
        <authorList>
            <person name="Ying J.-J."/>
        </authorList>
    </citation>
    <scope>NUCLEOTIDE SEQUENCE [LARGE SCALE GENOMIC DNA]</scope>
    <source>
        <strain evidence="5">A79</strain>
    </source>
</reference>
<proteinExistence type="predicted"/>
<dbReference type="InterPro" id="IPR036465">
    <property type="entry name" value="vWFA_dom_sf"/>
</dbReference>
<accession>A0ABS5H885</accession>
<name>A0ABS5H885_9GAMM</name>
<feature type="transmembrane region" description="Helical" evidence="1">
    <location>
        <begin position="575"/>
        <end position="595"/>
    </location>
</feature>
<evidence type="ECO:0000256" key="1">
    <source>
        <dbReference type="SAM" id="Phobius"/>
    </source>
</evidence>
<keyword evidence="1" id="KW-0812">Transmembrane</keyword>
<dbReference type="PROSITE" id="PS50234">
    <property type="entry name" value="VWFA"/>
    <property type="match status" value="1"/>
</dbReference>
<dbReference type="SMART" id="SM00327">
    <property type="entry name" value="VWA"/>
    <property type="match status" value="1"/>
</dbReference>
<keyword evidence="5" id="KW-1185">Reference proteome</keyword>
<dbReference type="Gene3D" id="3.40.50.410">
    <property type="entry name" value="von Willebrand factor, type A domain"/>
    <property type="match status" value="1"/>
</dbReference>
<evidence type="ECO:0000313" key="4">
    <source>
        <dbReference type="EMBL" id="MBR7887908.1"/>
    </source>
</evidence>